<accession>J3MBA5</accession>
<dbReference type="eggNOG" id="ENOG502QPP1">
    <property type="taxonomic scope" value="Eukaryota"/>
</dbReference>
<dbReference type="PANTHER" id="PTHR48221">
    <property type="entry name" value="ACYL-COA SYNTHETASE FAMILY PROTEIN"/>
    <property type="match status" value="1"/>
</dbReference>
<evidence type="ECO:0000313" key="1">
    <source>
        <dbReference type="EnsemblPlants" id="OB06G12990.1"/>
    </source>
</evidence>
<dbReference type="Gramene" id="OB06G12990.1">
    <property type="protein sequence ID" value="OB06G12990.1"/>
    <property type="gene ID" value="OB06G12990"/>
</dbReference>
<dbReference type="STRING" id="4533.J3MBA5"/>
<evidence type="ECO:0000313" key="2">
    <source>
        <dbReference type="Proteomes" id="UP000006038"/>
    </source>
</evidence>
<dbReference type="EnsemblPlants" id="OB06G12990.1">
    <property type="protein sequence ID" value="OB06G12990.1"/>
    <property type="gene ID" value="OB06G12990"/>
</dbReference>
<reference evidence="1" key="1">
    <citation type="journal article" date="2013" name="Nat. Commun.">
        <title>Whole-genome sequencing of Oryza brachyantha reveals mechanisms underlying Oryza genome evolution.</title>
        <authorList>
            <person name="Chen J."/>
            <person name="Huang Q."/>
            <person name="Gao D."/>
            <person name="Wang J."/>
            <person name="Lang Y."/>
            <person name="Liu T."/>
            <person name="Li B."/>
            <person name="Bai Z."/>
            <person name="Luis Goicoechea J."/>
            <person name="Liang C."/>
            <person name="Chen C."/>
            <person name="Zhang W."/>
            <person name="Sun S."/>
            <person name="Liao Y."/>
            <person name="Zhang X."/>
            <person name="Yang L."/>
            <person name="Song C."/>
            <person name="Wang M."/>
            <person name="Shi J."/>
            <person name="Liu G."/>
            <person name="Liu J."/>
            <person name="Zhou H."/>
            <person name="Zhou W."/>
            <person name="Yu Q."/>
            <person name="An N."/>
            <person name="Chen Y."/>
            <person name="Cai Q."/>
            <person name="Wang B."/>
            <person name="Liu B."/>
            <person name="Min J."/>
            <person name="Huang Y."/>
            <person name="Wu H."/>
            <person name="Li Z."/>
            <person name="Zhang Y."/>
            <person name="Yin Y."/>
            <person name="Song W."/>
            <person name="Jiang J."/>
            <person name="Jackson S.A."/>
            <person name="Wing R.A."/>
            <person name="Wang J."/>
            <person name="Chen M."/>
        </authorList>
    </citation>
    <scope>NUCLEOTIDE SEQUENCE [LARGE SCALE GENOMIC DNA]</scope>
    <source>
        <strain evidence="1">cv. IRGC 101232</strain>
    </source>
</reference>
<name>J3MBA5_ORYBR</name>
<dbReference type="AlphaFoldDB" id="J3MBA5"/>
<proteinExistence type="predicted"/>
<reference evidence="1" key="2">
    <citation type="submission" date="2013-04" db="UniProtKB">
        <authorList>
            <consortium name="EnsemblPlants"/>
        </authorList>
    </citation>
    <scope>IDENTIFICATION</scope>
</reference>
<dbReference type="HOGENOM" id="CLU_425411_0_0_1"/>
<organism evidence="1">
    <name type="scientific">Oryza brachyantha</name>
    <name type="common">malo sina</name>
    <dbReference type="NCBI Taxonomy" id="4533"/>
    <lineage>
        <taxon>Eukaryota</taxon>
        <taxon>Viridiplantae</taxon>
        <taxon>Streptophyta</taxon>
        <taxon>Embryophyta</taxon>
        <taxon>Tracheophyta</taxon>
        <taxon>Spermatophyta</taxon>
        <taxon>Magnoliopsida</taxon>
        <taxon>Liliopsida</taxon>
        <taxon>Poales</taxon>
        <taxon>Poaceae</taxon>
        <taxon>BOP clade</taxon>
        <taxon>Oryzoideae</taxon>
        <taxon>Oryzeae</taxon>
        <taxon>Oryzinae</taxon>
        <taxon>Oryza</taxon>
    </lineage>
</organism>
<protein>
    <submittedName>
        <fullName evidence="1">Uncharacterized protein</fullName>
    </submittedName>
</protein>
<dbReference type="Proteomes" id="UP000006038">
    <property type="component" value="Chromosome 6"/>
</dbReference>
<dbReference type="PANTHER" id="PTHR48221:SF2">
    <property type="entry name" value="ACYL-COA SYNTHETASE FAMILY PROTEIN"/>
    <property type="match status" value="1"/>
</dbReference>
<sequence>MHLQLFKSQFKLSSNLRSLSTLFERLGRHMGLKRIGHGLIAAYLTRAKTSSASVFFSPLAVAPTGADEPPLSAAQIPRMASPPFPVEAITRLLADLASRHRPSPGGGRSGDPVAASVSSLAAALNPHGRGVSPSGTRVLDSVLSLMCFDPLEVDRARVDCLVRTTVSALSASISCRVDRTDGTEMLSVGGSVAPGDCRELVRSCAALLEKFGDSDVAEHSYELLYAVVKAALLSPHYQSLFPLLYYRDDEGNTNDTVTISSVLARHPTYQVLPSDYTIPLRVLLWHMSPSILKHELSALLQEAVRRPLLCLRKELHDRMAWRVIVICLVCSPLTFMETRSLFHTWFLMTGLGAVLELHTAVVSSVLDVLFEPMAWGLSMELGQKLPFSYDYFPRQNVDLLAILTRPLSCRRFLDLTSYIESIVYLEKTKTLHSTWSNLQPHASEGSVKYSSFWSMIVNFPLWFNFATALLFHREGSHNYLSEVLSMEIVSESIQEVSLANRAAFYLSWVLCPSNEDQRQMLAGNIMELSHSWARNNKKGLSYVHHTSTVNHRRKLRIPTMGDTEKLHLSTNPVSSLIKEFDDRCVKFCRVTANSQVQAEELSDLPICFNFLHLRIPLGILLVSSSFVNDQDCDMLLRYTSTGQVLESNEVQRKTKDYIGNDIFSASCKGSAEIWASAGASLIFGWLDIIVGLSAVIFECEDICDRFVSQLKSKTSPYLLKCVHSLLEGLDESSQRDFLVDLHDRLLNWNKKGQRFDGFEAFEDIILHMNNKFHCRT</sequence>
<keyword evidence="2" id="KW-1185">Reference proteome</keyword>
<dbReference type="OMA" id="FEPMAWG"/>